<accession>A0A1X2I4L7</accession>
<feature type="compositionally biased region" description="Acidic residues" evidence="1">
    <location>
        <begin position="522"/>
        <end position="535"/>
    </location>
</feature>
<dbReference type="SUPFAM" id="SSF47459">
    <property type="entry name" value="HLH, helix-loop-helix DNA-binding domain"/>
    <property type="match status" value="1"/>
</dbReference>
<sequence length="610" mass="68820">MNLADFQLDMDMLQTMTSQQQQHIQSQQAQAMNDFERMDMFFQGSHPQKTQFMNMATSKATTDISTPLYHVTQPNEYFDQSDVLTPLISPAITPSFSYTQKIHNGTIGSDVDFSPLSSPAMVPQQDQEYEGYRHQNSQHLQAQHQQSQYHQLHQLQRDYQTVQDNLSPSSGDNHQLSPDQMCEQYEQLENAKRMITRRLSELQNGQPFQDNYGGKLIRNISTRQSDNLLNYSSHDSGEGLARQAAQLEPVTPASLMNMRQRQKSKVSFSQLPETAKATINQVDVTDGLSSNQNSPILDINGYSGSPPTSSLTNAANGRGKRKTKQNADSKPTQKRRRSSNRGEKQHGPTFNNNPHGSLPHKHVSPRALKPLLVSPSLAPDQHPPSYPRLNSSRSGQKQLQPLTTHQKQPQDGLPNVDDAEHILATRSNYQNLMEGKAAALGIAFTSQIKSGLEVRRTAHKAAEQKRRDSLKEWFDRLRHEVEEGYVKKKSGLTTKVIREQQREKRDGRPEQLEQQHQKRVDDDDGDGGGDDDEDIGALKPLSKVLLLRYAYEYIAHLKDTLTERDDIISRLTSHGAKQQDGIVDEDEDENMDDNSNYEGATTNNAQDSDL</sequence>
<dbReference type="InterPro" id="IPR011598">
    <property type="entry name" value="bHLH_dom"/>
</dbReference>
<dbReference type="Proteomes" id="UP000193560">
    <property type="component" value="Unassembled WGS sequence"/>
</dbReference>
<feature type="compositionally biased region" description="Polar residues" evidence="1">
    <location>
        <begin position="388"/>
        <end position="409"/>
    </location>
</feature>
<feature type="region of interest" description="Disordered" evidence="1">
    <location>
        <begin position="494"/>
        <end position="535"/>
    </location>
</feature>
<feature type="compositionally biased region" description="Acidic residues" evidence="1">
    <location>
        <begin position="582"/>
        <end position="592"/>
    </location>
</feature>
<dbReference type="PROSITE" id="PS50888">
    <property type="entry name" value="BHLH"/>
    <property type="match status" value="1"/>
</dbReference>
<organism evidence="3 4">
    <name type="scientific">Absidia repens</name>
    <dbReference type="NCBI Taxonomy" id="90262"/>
    <lineage>
        <taxon>Eukaryota</taxon>
        <taxon>Fungi</taxon>
        <taxon>Fungi incertae sedis</taxon>
        <taxon>Mucoromycota</taxon>
        <taxon>Mucoromycotina</taxon>
        <taxon>Mucoromycetes</taxon>
        <taxon>Mucorales</taxon>
        <taxon>Cunninghamellaceae</taxon>
        <taxon>Absidia</taxon>
    </lineage>
</organism>
<feature type="compositionally biased region" description="Polar residues" evidence="1">
    <location>
        <begin position="302"/>
        <end position="315"/>
    </location>
</feature>
<gene>
    <name evidence="3" type="ORF">BCR42DRAFT_424011</name>
</gene>
<dbReference type="Pfam" id="PF00010">
    <property type="entry name" value="HLH"/>
    <property type="match status" value="1"/>
</dbReference>
<reference evidence="3 4" key="1">
    <citation type="submission" date="2016-07" db="EMBL/GenBank/DDBJ databases">
        <title>Pervasive Adenine N6-methylation of Active Genes in Fungi.</title>
        <authorList>
            <consortium name="DOE Joint Genome Institute"/>
            <person name="Mondo S.J."/>
            <person name="Dannebaum R.O."/>
            <person name="Kuo R.C."/>
            <person name="Labutti K."/>
            <person name="Haridas S."/>
            <person name="Kuo A."/>
            <person name="Salamov A."/>
            <person name="Ahrendt S.R."/>
            <person name="Lipzen A."/>
            <person name="Sullivan W."/>
            <person name="Andreopoulos W.B."/>
            <person name="Clum A."/>
            <person name="Lindquist E."/>
            <person name="Daum C."/>
            <person name="Ramamoorthy G.K."/>
            <person name="Gryganskyi A."/>
            <person name="Culley D."/>
            <person name="Magnuson J.K."/>
            <person name="James T.Y."/>
            <person name="O'Malley M.A."/>
            <person name="Stajich J.E."/>
            <person name="Spatafora J.W."/>
            <person name="Visel A."/>
            <person name="Grigoriev I.V."/>
        </authorList>
    </citation>
    <scope>NUCLEOTIDE SEQUENCE [LARGE SCALE GENOMIC DNA]</scope>
    <source>
        <strain evidence="3 4">NRRL 1336</strain>
    </source>
</reference>
<dbReference type="GO" id="GO:0046983">
    <property type="term" value="F:protein dimerization activity"/>
    <property type="evidence" value="ECO:0007669"/>
    <property type="project" value="InterPro"/>
</dbReference>
<dbReference type="STRING" id="90262.A0A1X2I4L7"/>
<name>A0A1X2I4L7_9FUNG</name>
<keyword evidence="4" id="KW-1185">Reference proteome</keyword>
<comment type="caution">
    <text evidence="3">The sequence shown here is derived from an EMBL/GenBank/DDBJ whole genome shotgun (WGS) entry which is preliminary data.</text>
</comment>
<protein>
    <recommendedName>
        <fullName evidence="2">BHLH domain-containing protein</fullName>
    </recommendedName>
</protein>
<evidence type="ECO:0000256" key="1">
    <source>
        <dbReference type="SAM" id="MobiDB-lite"/>
    </source>
</evidence>
<dbReference type="InterPro" id="IPR036638">
    <property type="entry name" value="HLH_DNA-bd_sf"/>
</dbReference>
<dbReference type="OrthoDB" id="5344169at2759"/>
<feature type="compositionally biased region" description="Polar residues" evidence="1">
    <location>
        <begin position="597"/>
        <end position="610"/>
    </location>
</feature>
<feature type="compositionally biased region" description="Basic and acidic residues" evidence="1">
    <location>
        <begin position="496"/>
        <end position="521"/>
    </location>
</feature>
<evidence type="ECO:0000313" key="3">
    <source>
        <dbReference type="EMBL" id="ORZ09232.1"/>
    </source>
</evidence>
<feature type="domain" description="BHLH" evidence="2">
    <location>
        <begin position="454"/>
        <end position="557"/>
    </location>
</feature>
<dbReference type="SMART" id="SM00353">
    <property type="entry name" value="HLH"/>
    <property type="match status" value="1"/>
</dbReference>
<evidence type="ECO:0000259" key="2">
    <source>
        <dbReference type="PROSITE" id="PS50888"/>
    </source>
</evidence>
<dbReference type="AlphaFoldDB" id="A0A1X2I4L7"/>
<proteinExistence type="predicted"/>
<evidence type="ECO:0000313" key="4">
    <source>
        <dbReference type="Proteomes" id="UP000193560"/>
    </source>
</evidence>
<dbReference type="Gene3D" id="4.10.280.10">
    <property type="entry name" value="Helix-loop-helix DNA-binding domain"/>
    <property type="match status" value="1"/>
</dbReference>
<feature type="region of interest" description="Disordered" evidence="1">
    <location>
        <begin position="285"/>
        <end position="415"/>
    </location>
</feature>
<dbReference type="EMBL" id="MCGE01000028">
    <property type="protein sequence ID" value="ORZ09232.1"/>
    <property type="molecule type" value="Genomic_DNA"/>
</dbReference>
<feature type="region of interest" description="Disordered" evidence="1">
    <location>
        <begin position="572"/>
        <end position="610"/>
    </location>
</feature>
<feature type="compositionally biased region" description="Polar residues" evidence="1">
    <location>
        <begin position="285"/>
        <end position="295"/>
    </location>
</feature>